<feature type="transmembrane region" description="Helical" evidence="3">
    <location>
        <begin position="209"/>
        <end position="227"/>
    </location>
</feature>
<feature type="transmembrane region" description="Helical" evidence="3">
    <location>
        <begin position="239"/>
        <end position="258"/>
    </location>
</feature>
<protein>
    <submittedName>
        <fullName evidence="5">Acyltransferase</fullName>
        <ecNumber evidence="5">2.3.-.-</ecNumber>
    </submittedName>
</protein>
<feature type="transmembrane region" description="Helical" evidence="3">
    <location>
        <begin position="308"/>
        <end position="326"/>
    </location>
</feature>
<dbReference type="PANTHER" id="PTHR23028">
    <property type="entry name" value="ACETYLTRANSFERASE"/>
    <property type="match status" value="1"/>
</dbReference>
<evidence type="ECO:0000256" key="1">
    <source>
        <dbReference type="ARBA" id="ARBA00004370"/>
    </source>
</evidence>
<evidence type="ECO:0000313" key="5">
    <source>
        <dbReference type="EMBL" id="MEK8127479.1"/>
    </source>
</evidence>
<accession>A0ABU9DF16</accession>
<keyword evidence="3" id="KW-0812">Transmembrane</keyword>
<keyword evidence="5" id="KW-0808">Transferase</keyword>
<dbReference type="Pfam" id="PF01757">
    <property type="entry name" value="Acyl_transf_3"/>
    <property type="match status" value="1"/>
</dbReference>
<name>A0ABU9DF16_9BACL</name>
<dbReference type="RefSeq" id="WP_341414521.1">
    <property type="nucleotide sequence ID" value="NZ_JBBPCC010000002.1"/>
</dbReference>
<dbReference type="InterPro" id="IPR050879">
    <property type="entry name" value="Acyltransferase_3"/>
</dbReference>
<feature type="transmembrane region" description="Helical" evidence="3">
    <location>
        <begin position="278"/>
        <end position="296"/>
    </location>
</feature>
<feature type="transmembrane region" description="Helical" evidence="3">
    <location>
        <begin position="12"/>
        <end position="31"/>
    </location>
</feature>
<feature type="transmembrane region" description="Helical" evidence="3">
    <location>
        <begin position="95"/>
        <end position="113"/>
    </location>
</feature>
<proteinExistence type="inferred from homology"/>
<dbReference type="EMBL" id="JBBPCC010000002">
    <property type="protein sequence ID" value="MEK8127479.1"/>
    <property type="molecule type" value="Genomic_DNA"/>
</dbReference>
<evidence type="ECO:0000256" key="3">
    <source>
        <dbReference type="SAM" id="Phobius"/>
    </source>
</evidence>
<comment type="caution">
    <text evidence="5">The sequence shown here is derived from an EMBL/GenBank/DDBJ whole genome shotgun (WGS) entry which is preliminary data.</text>
</comment>
<dbReference type="InterPro" id="IPR002656">
    <property type="entry name" value="Acyl_transf_3_dom"/>
</dbReference>
<evidence type="ECO:0000259" key="4">
    <source>
        <dbReference type="Pfam" id="PF01757"/>
    </source>
</evidence>
<keyword evidence="3" id="KW-1133">Transmembrane helix</keyword>
<evidence type="ECO:0000256" key="2">
    <source>
        <dbReference type="ARBA" id="ARBA00007400"/>
    </source>
</evidence>
<keyword evidence="5" id="KW-0012">Acyltransferase</keyword>
<dbReference type="GO" id="GO:0016746">
    <property type="term" value="F:acyltransferase activity"/>
    <property type="evidence" value="ECO:0007669"/>
    <property type="project" value="UniProtKB-KW"/>
</dbReference>
<feature type="transmembrane region" description="Helical" evidence="3">
    <location>
        <begin position="152"/>
        <end position="177"/>
    </location>
</feature>
<feature type="transmembrane region" description="Helical" evidence="3">
    <location>
        <begin position="332"/>
        <end position="353"/>
    </location>
</feature>
<feature type="domain" description="Acyltransferase 3" evidence="4">
    <location>
        <begin position="6"/>
        <end position="350"/>
    </location>
</feature>
<keyword evidence="3" id="KW-0472">Membrane</keyword>
<organism evidence="5 6">
    <name type="scientific">Paenibacillus filicis</name>
    <dbReference type="NCBI Taxonomy" id="669464"/>
    <lineage>
        <taxon>Bacteria</taxon>
        <taxon>Bacillati</taxon>
        <taxon>Bacillota</taxon>
        <taxon>Bacilli</taxon>
        <taxon>Bacillales</taxon>
        <taxon>Paenibacillaceae</taxon>
        <taxon>Paenibacillus</taxon>
    </lineage>
</organism>
<dbReference type="PANTHER" id="PTHR23028:SF53">
    <property type="entry name" value="ACYL_TRANSF_3 DOMAIN-CONTAINING PROTEIN"/>
    <property type="match status" value="1"/>
</dbReference>
<comment type="subcellular location">
    <subcellularLocation>
        <location evidence="1">Membrane</location>
    </subcellularLocation>
</comment>
<gene>
    <name evidence="5" type="ORF">WMW72_06075</name>
</gene>
<dbReference type="EC" id="2.3.-.-" evidence="5"/>
<evidence type="ECO:0000313" key="6">
    <source>
        <dbReference type="Proteomes" id="UP001469365"/>
    </source>
</evidence>
<sequence>MKRFEQLDSIRGVACLMVLLYHFLLLFPQFVEPIMNVDGYWLIKLIRYTPLRVIWAGYEAVMLFFVLSGFVLALPFLTSRHTPYIPFAIKRIFRIYIPYIVAILIAITLSWTARSDIKELSNWFNEFNWNTPFSWSLLGDHLVLVGEFDTHAFVPVVWSLVHEMRISLIFPFIMLAVIRFNWKWTVLISFLLSSIILVHWSWYSITLHYMFMFVIGALLAKHREFLIEQLKKTSRRTRLIFFVAAVLLLGLKIPGGMLPFGNPSLIKFVSEWGNSMGAAMLVILALSGGWFSKFLLLKPIHFIGKLSYSIYLYHLIALVTLINLLYGLLPFWLMLVIAFLATIGVSALSYYWIELPSVAWGKYMAKKAQVFLNPRTASSPSKDI</sequence>
<feature type="transmembrane region" description="Helical" evidence="3">
    <location>
        <begin position="51"/>
        <end position="74"/>
    </location>
</feature>
<keyword evidence="6" id="KW-1185">Reference proteome</keyword>
<comment type="similarity">
    <text evidence="2">Belongs to the acyltransferase 3 family.</text>
</comment>
<reference evidence="5 6" key="1">
    <citation type="submission" date="2024-04" db="EMBL/GenBank/DDBJ databases">
        <title>draft genome sequnece of Paenibacillus filicis.</title>
        <authorList>
            <person name="Kim D.-U."/>
        </authorList>
    </citation>
    <scope>NUCLEOTIDE SEQUENCE [LARGE SCALE GENOMIC DNA]</scope>
    <source>
        <strain evidence="5 6">KACC14197</strain>
    </source>
</reference>
<dbReference type="Proteomes" id="UP001469365">
    <property type="component" value="Unassembled WGS sequence"/>
</dbReference>